<protein>
    <submittedName>
        <fullName evidence="1">Polyketide cyclase/dehydrase/lipid transport protein</fullName>
    </submittedName>
</protein>
<gene>
    <name evidence="1" type="ORF">DFJ69_3895</name>
</gene>
<dbReference type="Pfam" id="PF10604">
    <property type="entry name" value="Polyketide_cyc2"/>
    <property type="match status" value="1"/>
</dbReference>
<dbReference type="Gene3D" id="3.30.530.20">
    <property type="match status" value="1"/>
</dbReference>
<keyword evidence="2" id="KW-1185">Reference proteome</keyword>
<comment type="caution">
    <text evidence="1">The sequence shown here is derived from an EMBL/GenBank/DDBJ whole genome shotgun (WGS) entry which is preliminary data.</text>
</comment>
<dbReference type="SUPFAM" id="SSF55961">
    <property type="entry name" value="Bet v1-like"/>
    <property type="match status" value="1"/>
</dbReference>
<name>A0A3D9SRH0_9ACTN</name>
<dbReference type="EMBL" id="QTTT01000001">
    <property type="protein sequence ID" value="REE98408.1"/>
    <property type="molecule type" value="Genomic_DNA"/>
</dbReference>
<evidence type="ECO:0000313" key="2">
    <source>
        <dbReference type="Proteomes" id="UP000256661"/>
    </source>
</evidence>
<sequence>MRCHYSISKSLAGPPETAFGLLADVDRWSSWAKPLIFTSRWDGRGGGAPGGVGAVRVTGIWPFLIREEITDLQPPHRMSYRYVGRLIPVWNYHATVSLTPGPEGGTDVRWTASGTTIPPVMWIVRLTVVTLLWLLARACRTRHQPVPS</sequence>
<proteinExistence type="predicted"/>
<dbReference type="CDD" id="cd07821">
    <property type="entry name" value="PYR_PYL_RCAR_like"/>
    <property type="match status" value="1"/>
</dbReference>
<dbReference type="Proteomes" id="UP000256661">
    <property type="component" value="Unassembled WGS sequence"/>
</dbReference>
<organism evidence="1 2">
    <name type="scientific">Thermomonospora umbrina</name>
    <dbReference type="NCBI Taxonomy" id="111806"/>
    <lineage>
        <taxon>Bacteria</taxon>
        <taxon>Bacillati</taxon>
        <taxon>Actinomycetota</taxon>
        <taxon>Actinomycetes</taxon>
        <taxon>Streptosporangiales</taxon>
        <taxon>Thermomonosporaceae</taxon>
        <taxon>Thermomonospora</taxon>
    </lineage>
</organism>
<dbReference type="AlphaFoldDB" id="A0A3D9SRH0"/>
<evidence type="ECO:0000313" key="1">
    <source>
        <dbReference type="EMBL" id="REE98408.1"/>
    </source>
</evidence>
<dbReference type="InterPro" id="IPR019587">
    <property type="entry name" value="Polyketide_cyclase/dehydratase"/>
</dbReference>
<dbReference type="InterPro" id="IPR023393">
    <property type="entry name" value="START-like_dom_sf"/>
</dbReference>
<reference evidence="1 2" key="1">
    <citation type="submission" date="2018-08" db="EMBL/GenBank/DDBJ databases">
        <title>Sequencing the genomes of 1000 actinobacteria strains.</title>
        <authorList>
            <person name="Klenk H.-P."/>
        </authorList>
    </citation>
    <scope>NUCLEOTIDE SEQUENCE [LARGE SCALE GENOMIC DNA]</scope>
    <source>
        <strain evidence="1 2">DSM 43927</strain>
    </source>
</reference>
<dbReference type="RefSeq" id="WP_116023866.1">
    <property type="nucleotide sequence ID" value="NZ_QTTT01000001.1"/>
</dbReference>
<dbReference type="OrthoDB" id="5185789at2"/>
<accession>A0A3D9SRH0</accession>